<evidence type="ECO:0000256" key="2">
    <source>
        <dbReference type="ARBA" id="ARBA00008543"/>
    </source>
</evidence>
<keyword evidence="8" id="KW-0527">Neuropeptide</keyword>
<evidence type="ECO:0000256" key="7">
    <source>
        <dbReference type="ARBA" id="ARBA00023205"/>
    </source>
</evidence>
<evidence type="ECO:0000256" key="3">
    <source>
        <dbReference type="ARBA" id="ARBA00022525"/>
    </source>
</evidence>
<dbReference type="GO" id="GO:0007268">
    <property type="term" value="P:chemical synaptic transmission"/>
    <property type="evidence" value="ECO:0007669"/>
    <property type="project" value="TreeGrafter"/>
</dbReference>
<keyword evidence="6" id="KW-1015">Disulfide bond</keyword>
<dbReference type="GO" id="GO:0031628">
    <property type="term" value="F:opioid receptor binding"/>
    <property type="evidence" value="ECO:0007669"/>
    <property type="project" value="TreeGrafter"/>
</dbReference>
<evidence type="ECO:0000256" key="4">
    <source>
        <dbReference type="ARBA" id="ARBA00022685"/>
    </source>
</evidence>
<evidence type="ECO:0000256" key="6">
    <source>
        <dbReference type="ARBA" id="ARBA00023157"/>
    </source>
</evidence>
<dbReference type="GO" id="GO:0007218">
    <property type="term" value="P:neuropeptide signaling pathway"/>
    <property type="evidence" value="ECO:0007669"/>
    <property type="project" value="UniProtKB-KW"/>
</dbReference>
<evidence type="ECO:0000256" key="5">
    <source>
        <dbReference type="ARBA" id="ARBA00022901"/>
    </source>
</evidence>
<dbReference type="PANTHER" id="PTHR11438">
    <property type="entry name" value="PROENKEPHALIN"/>
    <property type="match status" value="1"/>
</dbReference>
<dbReference type="AlphaFoldDB" id="A0A8C2I3K2"/>
<keyword evidence="4" id="KW-0165">Cleavage on pair of basic residues</keyword>
<dbReference type="GO" id="GO:0043025">
    <property type="term" value="C:neuronal cell body"/>
    <property type="evidence" value="ECO:0007669"/>
    <property type="project" value="TreeGrafter"/>
</dbReference>
<reference evidence="9" key="1">
    <citation type="submission" date="2025-08" db="UniProtKB">
        <authorList>
            <consortium name="Ensembl"/>
        </authorList>
    </citation>
    <scope>IDENTIFICATION</scope>
</reference>
<accession>A0A8C2I3K2</accession>
<evidence type="ECO:0000313" key="10">
    <source>
        <dbReference type="Proteomes" id="UP000694701"/>
    </source>
</evidence>
<sequence>MLLKVVTVVSEQSRCGVYPRAVRYKILHQRRRNTTDCDLFLFLLPVRSCPTYSALQWTLPKKKKKKNYCKQPMALTVNWWTLVLSACLVPMVRAECGRDCALCVYRLLRQQTEIDTLTCSLQCEGTVDSRQIEICKNILSEKDRLAMDNLKREEESADHLLAKKYGGFMKRYGGLMTKKAAEISTGAPAESHLTEAISKKYGGFMKKDKAEGGAEDQQVELLREILRVGLTSESDEQHDEDMVKHYGGFMRSVQGNSGLGEAGRDLHKRYGGFMRRVGRPDWLDNQKSNGFLKRTWEDGGENALPNMQKRYGRFMD</sequence>
<dbReference type="Proteomes" id="UP000694701">
    <property type="component" value="Unplaced"/>
</dbReference>
<dbReference type="GO" id="GO:0001515">
    <property type="term" value="F:opioid peptide activity"/>
    <property type="evidence" value="ECO:0007669"/>
    <property type="project" value="UniProtKB-KW"/>
</dbReference>
<evidence type="ECO:0000256" key="1">
    <source>
        <dbReference type="ARBA" id="ARBA00004613"/>
    </source>
</evidence>
<dbReference type="InterPro" id="IPR006024">
    <property type="entry name" value="Opioid_neupept"/>
</dbReference>
<name>A0A8C2I3K2_CYPCA</name>
<dbReference type="GO" id="GO:0043679">
    <property type="term" value="C:axon terminus"/>
    <property type="evidence" value="ECO:0007669"/>
    <property type="project" value="TreeGrafter"/>
</dbReference>
<dbReference type="InterPro" id="IPR000703">
    <property type="entry name" value="Proenkphlin_A"/>
</dbReference>
<evidence type="ECO:0000256" key="8">
    <source>
        <dbReference type="ARBA" id="ARBA00023320"/>
    </source>
</evidence>
<keyword evidence="7" id="KW-0257">Endorphin</keyword>
<proteinExistence type="inferred from homology"/>
<dbReference type="PANTHER" id="PTHR11438:SF3">
    <property type="entry name" value="PROENKEPHALIN-A"/>
    <property type="match status" value="1"/>
</dbReference>
<keyword evidence="3" id="KW-0964">Secreted</keyword>
<dbReference type="Ensembl" id="ENSCCRT00020080953.1">
    <property type="protein sequence ID" value="ENSCCRP00020073747.1"/>
    <property type="gene ID" value="ENSCCRG00020034425.1"/>
</dbReference>
<dbReference type="Pfam" id="PF01160">
    <property type="entry name" value="Opiods_neuropep"/>
    <property type="match status" value="1"/>
</dbReference>
<evidence type="ECO:0000313" key="9">
    <source>
        <dbReference type="Ensembl" id="ENSCCRP00020073747.1"/>
    </source>
</evidence>
<protein>
    <submittedName>
        <fullName evidence="9">Proenkephalin a</fullName>
    </submittedName>
</protein>
<dbReference type="GO" id="GO:0007600">
    <property type="term" value="P:sensory perception"/>
    <property type="evidence" value="ECO:0007669"/>
    <property type="project" value="TreeGrafter"/>
</dbReference>
<dbReference type="PRINTS" id="PR01028">
    <property type="entry name" value="OPIOIDPRCRSR"/>
</dbReference>
<organism evidence="9 10">
    <name type="scientific">Cyprinus carpio</name>
    <name type="common">Common carp</name>
    <dbReference type="NCBI Taxonomy" id="7962"/>
    <lineage>
        <taxon>Eukaryota</taxon>
        <taxon>Metazoa</taxon>
        <taxon>Chordata</taxon>
        <taxon>Craniata</taxon>
        <taxon>Vertebrata</taxon>
        <taxon>Euteleostomi</taxon>
        <taxon>Actinopterygii</taxon>
        <taxon>Neopterygii</taxon>
        <taxon>Teleostei</taxon>
        <taxon>Ostariophysi</taxon>
        <taxon>Cypriniformes</taxon>
        <taxon>Cyprinidae</taxon>
        <taxon>Cyprininae</taxon>
        <taxon>Cyprinus</taxon>
    </lineage>
</organism>
<dbReference type="GO" id="GO:0005576">
    <property type="term" value="C:extracellular region"/>
    <property type="evidence" value="ECO:0007669"/>
    <property type="project" value="UniProtKB-SubCell"/>
</dbReference>
<comment type="similarity">
    <text evidence="2">Belongs to the opioid neuropeptide precursor family.</text>
</comment>
<keyword evidence="5" id="KW-0555">Opioid peptide</keyword>
<dbReference type="GO" id="GO:0005886">
    <property type="term" value="C:plasma membrane"/>
    <property type="evidence" value="ECO:0007669"/>
    <property type="project" value="TreeGrafter"/>
</dbReference>
<dbReference type="GO" id="GO:0030425">
    <property type="term" value="C:dendrite"/>
    <property type="evidence" value="ECO:0007669"/>
    <property type="project" value="TreeGrafter"/>
</dbReference>
<comment type="subcellular location">
    <subcellularLocation>
        <location evidence="1">Secreted</location>
    </subcellularLocation>
</comment>
<dbReference type="PRINTS" id="PR01029">
    <property type="entry name" value="PENKAPRCRSR"/>
</dbReference>